<evidence type="ECO:0000313" key="1">
    <source>
        <dbReference type="EMBL" id="KAH7978114.1"/>
    </source>
</evidence>
<evidence type="ECO:0000313" key="2">
    <source>
        <dbReference type="Proteomes" id="UP000821865"/>
    </source>
</evidence>
<sequence length="608" mass="66356">MAGEILGLRNVVVDSCWTLLPLSALLAMLAAMISKNSALFYVAFMDEFGASHQTASWPITVHALMGHLAVLPSYHYRKGCQMLQLKNSVATAIRGISFEEEVLAMAFSHYGLLVTLLQKKLSIYQIAVSASLLNFTAMVASAFAPTAAWMTITLGLVGGTGYGMMVLTLSIYAMVYFKKYRGTASGFKYTGMTLAPLAFPLALSALIREYNLSGTLLLLSAVTLHTLPLAMLMNNPRPVTFCCSEKRRGALRDNFRQGYGTEKESAAVTPGKQAAPVVISRPVNSREAWQEGACKSSTGRHAHNAPTAKQASVSKPTNHACFVSSATVGCSKQSFEDEDNGSIPKAPLTITLGAIEDERKYLACFSASGEHRQNEDFNSCCARENNAVVVEKKERTVRKSVCSKIVSTDIRNLFRNPLFYLFLATFTTNEYTADTFEMTVLDYTIDKGTERSQAEPIITYIAAAQLVGRLSLPLLWESVGLRRSVLLALCLAAAAVPLAVMPHVHSFTHVLVTSLTMGFSSACVVVLKPVILSDHLGVQMLPFCWGLAGIALIPFTLGGSLLIGLFRDTMGSYDNLYRMMSALYLVFAIMLFIFAFFERRAQKRLGLT</sequence>
<comment type="caution">
    <text evidence="1">The sequence shown here is derived from an EMBL/GenBank/DDBJ whole genome shotgun (WGS) entry which is preliminary data.</text>
</comment>
<organism evidence="1 2">
    <name type="scientific">Dermacentor silvarum</name>
    <name type="common">Tick</name>
    <dbReference type="NCBI Taxonomy" id="543639"/>
    <lineage>
        <taxon>Eukaryota</taxon>
        <taxon>Metazoa</taxon>
        <taxon>Ecdysozoa</taxon>
        <taxon>Arthropoda</taxon>
        <taxon>Chelicerata</taxon>
        <taxon>Arachnida</taxon>
        <taxon>Acari</taxon>
        <taxon>Parasitiformes</taxon>
        <taxon>Ixodida</taxon>
        <taxon>Ixodoidea</taxon>
        <taxon>Ixodidae</taxon>
        <taxon>Rhipicephalinae</taxon>
        <taxon>Dermacentor</taxon>
    </lineage>
</organism>
<proteinExistence type="predicted"/>
<dbReference type="EMBL" id="CM023470">
    <property type="protein sequence ID" value="KAH7978114.1"/>
    <property type="molecule type" value="Genomic_DNA"/>
</dbReference>
<dbReference type="Proteomes" id="UP000821865">
    <property type="component" value="Chromosome 1"/>
</dbReference>
<name>A0ACB8DUV1_DERSI</name>
<accession>A0ACB8DUV1</accession>
<reference evidence="1" key="1">
    <citation type="submission" date="2020-05" db="EMBL/GenBank/DDBJ databases">
        <title>Large-scale comparative analyses of tick genomes elucidate their genetic diversity and vector capacities.</title>
        <authorList>
            <person name="Jia N."/>
            <person name="Wang J."/>
            <person name="Shi W."/>
            <person name="Du L."/>
            <person name="Sun Y."/>
            <person name="Zhan W."/>
            <person name="Jiang J."/>
            <person name="Wang Q."/>
            <person name="Zhang B."/>
            <person name="Ji P."/>
            <person name="Sakyi L.B."/>
            <person name="Cui X."/>
            <person name="Yuan T."/>
            <person name="Jiang B."/>
            <person name="Yang W."/>
            <person name="Lam T.T.-Y."/>
            <person name="Chang Q."/>
            <person name="Ding S."/>
            <person name="Wang X."/>
            <person name="Zhu J."/>
            <person name="Ruan X."/>
            <person name="Zhao L."/>
            <person name="Wei J."/>
            <person name="Que T."/>
            <person name="Du C."/>
            <person name="Cheng J."/>
            <person name="Dai P."/>
            <person name="Han X."/>
            <person name="Huang E."/>
            <person name="Gao Y."/>
            <person name="Liu J."/>
            <person name="Shao H."/>
            <person name="Ye R."/>
            <person name="Li L."/>
            <person name="Wei W."/>
            <person name="Wang X."/>
            <person name="Wang C."/>
            <person name="Yang T."/>
            <person name="Huo Q."/>
            <person name="Li W."/>
            <person name="Guo W."/>
            <person name="Chen H."/>
            <person name="Zhou L."/>
            <person name="Ni X."/>
            <person name="Tian J."/>
            <person name="Zhou Y."/>
            <person name="Sheng Y."/>
            <person name="Liu T."/>
            <person name="Pan Y."/>
            <person name="Xia L."/>
            <person name="Li J."/>
            <person name="Zhao F."/>
            <person name="Cao W."/>
        </authorList>
    </citation>
    <scope>NUCLEOTIDE SEQUENCE</scope>
    <source>
        <strain evidence="1">Dsil-2018</strain>
    </source>
</reference>
<gene>
    <name evidence="1" type="ORF">HPB49_004494</name>
</gene>
<protein>
    <submittedName>
        <fullName evidence="1">Uncharacterized protein</fullName>
    </submittedName>
</protein>
<keyword evidence="2" id="KW-1185">Reference proteome</keyword>